<sequence length="981" mass="112262">MAALDAASGARAAAKEALEANVYQDPRISAPWLDLIALVRQGENVDDVRDVYDRFFEYFPQASTQWMDYIDWELSRSNFEQVNGIFTRCLRNTMSVDLWKMYLAYTRRVNPLPPFTAEENSPRDQTRRILEQAYEFALKYIGWDRESGPIWQDYLQLLREREVRGTWQEGQKMDQLRRVFQRAVMIPLNQVEAIWREYDAYETSLNKITAKKFLGERSPAYMQARAVLKELRSLTDNLVKPSLPVQPCWIVPNGKTPAKERQSLQGWRRYLEWEERNPLAIEDASVLQHRVLSAYKKATMYVRFDAVVWYMAAMYCHSVKRDAEALVWLREGGEACPWSMLLRFQYAEMARAQGKDQDASAALDDLLMYTHHQIDSRLEVQRAACAAVDAQTDAEREAALQSRAQDEDHDDDDADKAALADIERRMQETREQRHAKVLADAKPGLDEWREALSQVWIKYMQLVRRSEGIRPARQVFARARKSPHCTWQVYEANAMLEYHCSKDATVATKVFELALKIFGPDEHLVVRYLDFLISINDDTNARAVLERTVSSMPLDKAKTVWMRWAEYEYSFGDASAMARLDARLADAYPDMSRLDRVADRWRYGALDYVRAKDLGYSRIAAPAAKEAPAEEPVAEAAKAPQEKAPAPEPAPKAETGGRQSMEEIRRALATSSEPVKRTRPKAEAEKTSKKRKETAASEAARRPVRDTPPPVPVLPDAVLYFMSLLPPAMMYEGPPITAETVFECLAHSNLPVLPPVDGRKGPKRLAHVEAAGQRWTTTELVGFGKMPRSFSTTVLFPCAFSQAALAIWFKYPNPYAEHVRSIDVLQHHIDPVTGTVQMERLIGVDQSTPSWIRKLLGVTDCTYVREVIRFDPRVPCIDMESMNLSFNHYLLVTERIRYMPANDNTRFDQLAEFDCRGLRTSHEGGFWTSAARKVEEATIDLFKKNAARGRLGFSHVLQAMFQDKSLEEYEAQVLIPSEYEA</sequence>
<evidence type="ECO:0000256" key="2">
    <source>
        <dbReference type="ARBA" id="ARBA00023242"/>
    </source>
</evidence>
<dbReference type="GO" id="GO:0005737">
    <property type="term" value="C:cytoplasm"/>
    <property type="evidence" value="ECO:0007669"/>
    <property type="project" value="UniProtKB-SubCell"/>
</dbReference>
<evidence type="ECO:0000256" key="4">
    <source>
        <dbReference type="SAM" id="MobiDB-lite"/>
    </source>
</evidence>
<keyword evidence="3" id="KW-0963">Cytoplasm</keyword>
<dbReference type="PANTHER" id="PTHR19980">
    <property type="entry name" value="RNA CLEAVAGE STIMULATION FACTOR"/>
    <property type="match status" value="1"/>
</dbReference>
<keyword evidence="1" id="KW-0677">Repeat</keyword>
<dbReference type="GO" id="GO:0180010">
    <property type="term" value="P:co-transcriptional mRNA 3'-end processing, cleavage and polyadenylation pathway"/>
    <property type="evidence" value="ECO:0007669"/>
    <property type="project" value="UniProtKB-UniRule"/>
</dbReference>
<dbReference type="GO" id="GO:0003729">
    <property type="term" value="F:mRNA binding"/>
    <property type="evidence" value="ECO:0007669"/>
    <property type="project" value="TreeGrafter"/>
</dbReference>
<protein>
    <recommendedName>
        <fullName evidence="3">mRNA 3'-end-processing protein RNA14</fullName>
    </recommendedName>
</protein>
<dbReference type="InterPro" id="IPR006797">
    <property type="entry name" value="PRELI/MSF1_dom"/>
</dbReference>
<feature type="domain" description="PRELI/MSF1" evidence="5">
    <location>
        <begin position="787"/>
        <end position="965"/>
    </location>
</feature>
<feature type="compositionally biased region" description="Low complexity" evidence="4">
    <location>
        <begin position="623"/>
        <end position="644"/>
    </location>
</feature>
<evidence type="ECO:0000256" key="3">
    <source>
        <dbReference type="RuleBase" id="RU369035"/>
    </source>
</evidence>
<dbReference type="Pfam" id="PF04707">
    <property type="entry name" value="PRELI"/>
    <property type="match status" value="1"/>
</dbReference>
<organism evidence="6 7">
    <name type="scientific">Malassezia caprae</name>
    <dbReference type="NCBI Taxonomy" id="1381934"/>
    <lineage>
        <taxon>Eukaryota</taxon>
        <taxon>Fungi</taxon>
        <taxon>Dikarya</taxon>
        <taxon>Basidiomycota</taxon>
        <taxon>Ustilaginomycotina</taxon>
        <taxon>Malasseziomycetes</taxon>
        <taxon>Malasseziales</taxon>
        <taxon>Malasseziaceae</taxon>
        <taxon>Malassezia</taxon>
    </lineage>
</organism>
<keyword evidence="3" id="KW-0507">mRNA processing</keyword>
<name>A0AAF0E6D6_9BASI</name>
<evidence type="ECO:0000313" key="7">
    <source>
        <dbReference type="Proteomes" id="UP001220961"/>
    </source>
</evidence>
<keyword evidence="2 3" id="KW-0539">Nucleus</keyword>
<keyword evidence="7" id="KW-1185">Reference proteome</keyword>
<reference evidence="6" key="1">
    <citation type="submission" date="2023-03" db="EMBL/GenBank/DDBJ databases">
        <title>Mating type loci evolution in Malassezia.</title>
        <authorList>
            <person name="Coelho M.A."/>
        </authorList>
    </citation>
    <scope>NUCLEOTIDE SEQUENCE</scope>
    <source>
        <strain evidence="6">CBS 10434</strain>
    </source>
</reference>
<proteinExistence type="predicted"/>
<evidence type="ECO:0000259" key="5">
    <source>
        <dbReference type="PROSITE" id="PS50904"/>
    </source>
</evidence>
<evidence type="ECO:0000313" key="6">
    <source>
        <dbReference type="EMBL" id="WFD20442.1"/>
    </source>
</evidence>
<dbReference type="AlphaFoldDB" id="A0AAF0E6D6"/>
<accession>A0AAF0E6D6</accession>
<comment type="function">
    <text evidence="3">Component of the cleavage factor IA (CFIA) complex, which is involved in the endonucleolytic cleavage during polyadenylation-dependent pre-mRNA 3'-end formation.</text>
</comment>
<dbReference type="InterPro" id="IPR008847">
    <property type="entry name" value="Suf"/>
</dbReference>
<dbReference type="GO" id="GO:0005634">
    <property type="term" value="C:nucleus"/>
    <property type="evidence" value="ECO:0007669"/>
    <property type="project" value="UniProtKB-SubCell"/>
</dbReference>
<dbReference type="InterPro" id="IPR003107">
    <property type="entry name" value="HAT"/>
</dbReference>
<dbReference type="InterPro" id="IPR011990">
    <property type="entry name" value="TPR-like_helical_dom_sf"/>
</dbReference>
<dbReference type="SMART" id="SM00386">
    <property type="entry name" value="HAT"/>
    <property type="match status" value="6"/>
</dbReference>
<dbReference type="Proteomes" id="UP001220961">
    <property type="component" value="Chromosome 5"/>
</dbReference>
<evidence type="ECO:0000256" key="1">
    <source>
        <dbReference type="ARBA" id="ARBA00022737"/>
    </source>
</evidence>
<feature type="region of interest" description="Disordered" evidence="4">
    <location>
        <begin position="623"/>
        <end position="709"/>
    </location>
</feature>
<dbReference type="InterPro" id="IPR045243">
    <property type="entry name" value="Rna14-like"/>
</dbReference>
<feature type="compositionally biased region" description="Basic and acidic residues" evidence="4">
    <location>
        <begin position="674"/>
        <end position="705"/>
    </location>
</feature>
<dbReference type="SUPFAM" id="SSF48452">
    <property type="entry name" value="TPR-like"/>
    <property type="match status" value="2"/>
</dbReference>
<dbReference type="PROSITE" id="PS50904">
    <property type="entry name" value="PRELI_MSF1"/>
    <property type="match status" value="1"/>
</dbReference>
<dbReference type="Pfam" id="PF05843">
    <property type="entry name" value="Suf"/>
    <property type="match status" value="1"/>
</dbReference>
<comment type="subcellular location">
    <subcellularLocation>
        <location evidence="3">Nucleus</location>
    </subcellularLocation>
    <subcellularLocation>
        <location evidence="3">Cytoplasm</location>
    </subcellularLocation>
    <text evidence="3">Nucleus and/or cytoplasm.</text>
</comment>
<dbReference type="Gene3D" id="1.25.40.1040">
    <property type="match status" value="1"/>
</dbReference>
<dbReference type="PANTHER" id="PTHR19980:SF0">
    <property type="entry name" value="CLEAVAGE STIMULATION FACTOR SUBUNIT 3"/>
    <property type="match status" value="1"/>
</dbReference>
<dbReference type="EMBL" id="CP119912">
    <property type="protein sequence ID" value="WFD20442.1"/>
    <property type="molecule type" value="Genomic_DNA"/>
</dbReference>
<gene>
    <name evidence="6" type="primary">RNA14</name>
    <name evidence="6" type="ORF">MCAP1_002686</name>
</gene>